<comment type="caution">
    <text evidence="6">The sequence shown here is derived from an EMBL/GenBank/DDBJ whole genome shotgun (WGS) entry which is preliminary data.</text>
</comment>
<accession>A0A098Y467</accession>
<keyword evidence="7" id="KW-1185">Reference proteome</keyword>
<evidence type="ECO:0000256" key="2">
    <source>
        <dbReference type="ARBA" id="ARBA00023125"/>
    </source>
</evidence>
<name>A0A098Y467_9ACTN</name>
<dbReference type="PROSITE" id="PS50977">
    <property type="entry name" value="HTH_TETR_2"/>
    <property type="match status" value="1"/>
</dbReference>
<dbReference type="InterPro" id="IPR001647">
    <property type="entry name" value="HTH_TetR"/>
</dbReference>
<dbReference type="SUPFAM" id="SSF46689">
    <property type="entry name" value="Homeodomain-like"/>
    <property type="match status" value="1"/>
</dbReference>
<dbReference type="PANTHER" id="PTHR47506">
    <property type="entry name" value="TRANSCRIPTIONAL REGULATORY PROTEIN"/>
    <property type="match status" value="1"/>
</dbReference>
<dbReference type="Proteomes" id="UP000029713">
    <property type="component" value="Unassembled WGS sequence"/>
</dbReference>
<sequence length="213" mass="22300">MHTTGDRAAEPVLTARGRATRERIVAAAAELMHERGVAGTSLDDVRAATGTSKSQLYHYFADKAALVGAVIGRQVGQVLQVQQPELDDLGSLAALRRWRDRVVEVNRHTGCVGGCPLGRLAGELVESDPSARADLVAGFGEWREHLAVGLRAMQARGELAGGADPEELALGLLAAAQGGLLLAQTHRSVEPLEAALDLALAGVAVHLVVSGDR</sequence>
<dbReference type="Gene3D" id="1.10.357.10">
    <property type="entry name" value="Tetracycline Repressor, domain 2"/>
    <property type="match status" value="1"/>
</dbReference>
<evidence type="ECO:0000256" key="3">
    <source>
        <dbReference type="ARBA" id="ARBA00023163"/>
    </source>
</evidence>
<dbReference type="PRINTS" id="PR00455">
    <property type="entry name" value="HTHTETR"/>
</dbReference>
<protein>
    <submittedName>
        <fullName evidence="6">TetR family transcriptional regulator</fullName>
    </submittedName>
</protein>
<evidence type="ECO:0000256" key="1">
    <source>
        <dbReference type="ARBA" id="ARBA00023015"/>
    </source>
</evidence>
<dbReference type="EMBL" id="JPMX01000084">
    <property type="protein sequence ID" value="KGH45252.1"/>
    <property type="molecule type" value="Genomic_DNA"/>
</dbReference>
<dbReference type="OrthoDB" id="3827407at2"/>
<dbReference type="AlphaFoldDB" id="A0A098Y467"/>
<keyword evidence="1" id="KW-0805">Transcription regulation</keyword>
<gene>
    <name evidence="6" type="ORF">IN07_18455</name>
</gene>
<dbReference type="SUPFAM" id="SSF48498">
    <property type="entry name" value="Tetracyclin repressor-like, C-terminal domain"/>
    <property type="match status" value="1"/>
</dbReference>
<dbReference type="InterPro" id="IPR011075">
    <property type="entry name" value="TetR_C"/>
</dbReference>
<feature type="domain" description="HTH tetR-type" evidence="5">
    <location>
        <begin position="18"/>
        <end position="78"/>
    </location>
</feature>
<proteinExistence type="predicted"/>
<keyword evidence="3" id="KW-0804">Transcription</keyword>
<dbReference type="InterPro" id="IPR036271">
    <property type="entry name" value="Tet_transcr_reg_TetR-rel_C_sf"/>
</dbReference>
<evidence type="ECO:0000313" key="7">
    <source>
        <dbReference type="Proteomes" id="UP000029713"/>
    </source>
</evidence>
<reference evidence="6 7" key="1">
    <citation type="submission" date="2014-07" db="EMBL/GenBank/DDBJ databases">
        <title>Biosystematic studies on Modestobacter strains isolated from extreme hyper-arid desert soil and from historic building.</title>
        <authorList>
            <person name="Bukarasam K."/>
            <person name="Bull A."/>
            <person name="Girard G."/>
            <person name="van Wezel G."/>
            <person name="Goodfellow M."/>
        </authorList>
    </citation>
    <scope>NUCLEOTIDE SEQUENCE [LARGE SCALE GENOMIC DNA]</scope>
    <source>
        <strain evidence="6 7">KNN45-2b</strain>
    </source>
</reference>
<dbReference type="STRING" id="1522368.IN07_18455"/>
<dbReference type="PANTHER" id="PTHR47506:SF3">
    <property type="entry name" value="HTH-TYPE TRANSCRIPTIONAL REGULATOR LMRA"/>
    <property type="match status" value="1"/>
</dbReference>
<dbReference type="Pfam" id="PF00440">
    <property type="entry name" value="TetR_N"/>
    <property type="match status" value="1"/>
</dbReference>
<evidence type="ECO:0000259" key="5">
    <source>
        <dbReference type="PROSITE" id="PS50977"/>
    </source>
</evidence>
<dbReference type="Pfam" id="PF16925">
    <property type="entry name" value="TetR_C_13"/>
    <property type="match status" value="1"/>
</dbReference>
<organism evidence="6 7">
    <name type="scientific">Modestobacter caceresii</name>
    <dbReference type="NCBI Taxonomy" id="1522368"/>
    <lineage>
        <taxon>Bacteria</taxon>
        <taxon>Bacillati</taxon>
        <taxon>Actinomycetota</taxon>
        <taxon>Actinomycetes</taxon>
        <taxon>Geodermatophilales</taxon>
        <taxon>Geodermatophilaceae</taxon>
        <taxon>Modestobacter</taxon>
    </lineage>
</organism>
<dbReference type="GO" id="GO:0003677">
    <property type="term" value="F:DNA binding"/>
    <property type="evidence" value="ECO:0007669"/>
    <property type="project" value="UniProtKB-UniRule"/>
</dbReference>
<evidence type="ECO:0000256" key="4">
    <source>
        <dbReference type="PROSITE-ProRule" id="PRU00335"/>
    </source>
</evidence>
<dbReference type="InterPro" id="IPR009057">
    <property type="entry name" value="Homeodomain-like_sf"/>
</dbReference>
<keyword evidence="2 4" id="KW-0238">DNA-binding</keyword>
<evidence type="ECO:0000313" key="6">
    <source>
        <dbReference type="EMBL" id="KGH45252.1"/>
    </source>
</evidence>
<feature type="DNA-binding region" description="H-T-H motif" evidence="4">
    <location>
        <begin position="41"/>
        <end position="60"/>
    </location>
</feature>